<gene>
    <name evidence="6" type="ORF">MQN93_42445</name>
</gene>
<dbReference type="InterPro" id="IPR001207">
    <property type="entry name" value="Transposase_mutator"/>
</dbReference>
<accession>A0ABS9XWA5</accession>
<evidence type="ECO:0000256" key="4">
    <source>
        <dbReference type="ARBA" id="ARBA00023125"/>
    </source>
</evidence>
<evidence type="ECO:0000256" key="5">
    <source>
        <dbReference type="ARBA" id="ARBA00023172"/>
    </source>
</evidence>
<dbReference type="Pfam" id="PF00872">
    <property type="entry name" value="Transposase_mut"/>
    <property type="match status" value="1"/>
</dbReference>
<comment type="similarity">
    <text evidence="2">Belongs to the transposase mutator family.</text>
</comment>
<evidence type="ECO:0000313" key="7">
    <source>
        <dbReference type="Proteomes" id="UP001165270"/>
    </source>
</evidence>
<keyword evidence="4" id="KW-0238">DNA-binding</keyword>
<proteinExistence type="inferred from homology"/>
<evidence type="ECO:0000256" key="3">
    <source>
        <dbReference type="ARBA" id="ARBA00022578"/>
    </source>
</evidence>
<comment type="function">
    <text evidence="1">Required for the transposition of the insertion element.</text>
</comment>
<comment type="caution">
    <text evidence="6">The sequence shown here is derived from an EMBL/GenBank/DDBJ whole genome shotgun (WGS) entry which is preliminary data.</text>
</comment>
<keyword evidence="7" id="KW-1185">Reference proteome</keyword>
<name>A0ABS9XWA5_9ACTN</name>
<evidence type="ECO:0000256" key="1">
    <source>
        <dbReference type="ARBA" id="ARBA00002190"/>
    </source>
</evidence>
<organism evidence="6 7">
    <name type="scientific">Streptomyces spinosisporus</name>
    <dbReference type="NCBI Taxonomy" id="2927582"/>
    <lineage>
        <taxon>Bacteria</taxon>
        <taxon>Bacillati</taxon>
        <taxon>Actinomycetota</taxon>
        <taxon>Actinomycetes</taxon>
        <taxon>Kitasatosporales</taxon>
        <taxon>Streptomycetaceae</taxon>
        <taxon>Streptomyces</taxon>
    </lineage>
</organism>
<keyword evidence="5" id="KW-0233">DNA recombination</keyword>
<dbReference type="Proteomes" id="UP001165270">
    <property type="component" value="Unassembled WGS sequence"/>
</dbReference>
<evidence type="ECO:0000313" key="6">
    <source>
        <dbReference type="EMBL" id="MCI3246368.1"/>
    </source>
</evidence>
<reference evidence="6" key="1">
    <citation type="submission" date="2022-03" db="EMBL/GenBank/DDBJ databases">
        <title>Streptomyces 7R015 and 7R016 isolated from Barleria lupulina in Thailand.</title>
        <authorList>
            <person name="Kanchanasin P."/>
            <person name="Phongsopitanun W."/>
            <person name="Tanasupawat S."/>
        </authorList>
    </citation>
    <scope>NUCLEOTIDE SEQUENCE</scope>
    <source>
        <strain evidence="6">7R016</strain>
    </source>
</reference>
<protein>
    <submittedName>
        <fullName evidence="6">Transposase</fullName>
    </submittedName>
</protein>
<sequence length="38" mass="4196">MRKVICNTNAIESVNARIHKAARARGHFQSEATALKCV</sequence>
<dbReference type="EMBL" id="JALDAX010000033">
    <property type="protein sequence ID" value="MCI3246368.1"/>
    <property type="molecule type" value="Genomic_DNA"/>
</dbReference>
<evidence type="ECO:0000256" key="2">
    <source>
        <dbReference type="ARBA" id="ARBA00010961"/>
    </source>
</evidence>
<keyword evidence="3" id="KW-0815">Transposition</keyword>